<accession>A0A0C2IIU0</accession>
<reference evidence="1 2" key="1">
    <citation type="journal article" date="2014" name="Genome Biol. Evol.">
        <title>The genome of the myxosporean Thelohanellus kitauei shows adaptations to nutrient acquisition within its fish host.</title>
        <authorList>
            <person name="Yang Y."/>
            <person name="Xiong J."/>
            <person name="Zhou Z."/>
            <person name="Huo F."/>
            <person name="Miao W."/>
            <person name="Ran C."/>
            <person name="Liu Y."/>
            <person name="Zhang J."/>
            <person name="Feng J."/>
            <person name="Wang M."/>
            <person name="Wang M."/>
            <person name="Wang L."/>
            <person name="Yao B."/>
        </authorList>
    </citation>
    <scope>NUCLEOTIDE SEQUENCE [LARGE SCALE GENOMIC DNA]</scope>
    <source>
        <strain evidence="1">Wuqing</strain>
    </source>
</reference>
<evidence type="ECO:0000313" key="2">
    <source>
        <dbReference type="Proteomes" id="UP000031668"/>
    </source>
</evidence>
<dbReference type="Proteomes" id="UP000031668">
    <property type="component" value="Unassembled WGS sequence"/>
</dbReference>
<sequence>MREFTNATTPIVNLTQSIPNRRSVLDQLLYSLAVRFLVMVLERFNHSAFSTTLLTLVNALLDIEVGTLRTLLRGETRIFRLYLAISHTTLDLSPSSYPWRKLMLALYEILIRLHKLMKRQVYSKAKLEY</sequence>
<organism evidence="1 2">
    <name type="scientific">Thelohanellus kitauei</name>
    <name type="common">Myxosporean</name>
    <dbReference type="NCBI Taxonomy" id="669202"/>
    <lineage>
        <taxon>Eukaryota</taxon>
        <taxon>Metazoa</taxon>
        <taxon>Cnidaria</taxon>
        <taxon>Myxozoa</taxon>
        <taxon>Myxosporea</taxon>
        <taxon>Bivalvulida</taxon>
        <taxon>Platysporina</taxon>
        <taxon>Myxobolidae</taxon>
        <taxon>Thelohanellus</taxon>
    </lineage>
</organism>
<name>A0A0C2IIU0_THEKT</name>
<protein>
    <submittedName>
        <fullName evidence="1">Uncharacterized protein</fullName>
    </submittedName>
</protein>
<proteinExistence type="predicted"/>
<dbReference type="AlphaFoldDB" id="A0A0C2IIU0"/>
<gene>
    <name evidence="1" type="ORF">RF11_15750</name>
</gene>
<evidence type="ECO:0000313" key="1">
    <source>
        <dbReference type="EMBL" id="KII65259.1"/>
    </source>
</evidence>
<keyword evidence="2" id="KW-1185">Reference proteome</keyword>
<dbReference type="EMBL" id="JWZT01003925">
    <property type="protein sequence ID" value="KII65259.1"/>
    <property type="molecule type" value="Genomic_DNA"/>
</dbReference>
<comment type="caution">
    <text evidence="1">The sequence shown here is derived from an EMBL/GenBank/DDBJ whole genome shotgun (WGS) entry which is preliminary data.</text>
</comment>